<protein>
    <submittedName>
        <fullName evidence="2">Uncharacterized protein</fullName>
    </submittedName>
</protein>
<keyword evidence="1" id="KW-1133">Transmembrane helix</keyword>
<feature type="non-terminal residue" evidence="2">
    <location>
        <position position="322"/>
    </location>
</feature>
<keyword evidence="1" id="KW-0472">Membrane</keyword>
<dbReference type="AlphaFoldDB" id="A0A699YV54"/>
<keyword evidence="3" id="KW-1185">Reference proteome</keyword>
<proteinExistence type="predicted"/>
<gene>
    <name evidence="2" type="ORF">HaLaN_10134</name>
</gene>
<feature type="transmembrane region" description="Helical" evidence="1">
    <location>
        <begin position="174"/>
        <end position="192"/>
    </location>
</feature>
<organism evidence="2 3">
    <name type="scientific">Haematococcus lacustris</name>
    <name type="common">Green alga</name>
    <name type="synonym">Haematococcus pluvialis</name>
    <dbReference type="NCBI Taxonomy" id="44745"/>
    <lineage>
        <taxon>Eukaryota</taxon>
        <taxon>Viridiplantae</taxon>
        <taxon>Chlorophyta</taxon>
        <taxon>core chlorophytes</taxon>
        <taxon>Chlorophyceae</taxon>
        <taxon>CS clade</taxon>
        <taxon>Chlamydomonadales</taxon>
        <taxon>Haematococcaceae</taxon>
        <taxon>Haematococcus</taxon>
    </lineage>
</organism>
<dbReference type="Proteomes" id="UP000485058">
    <property type="component" value="Unassembled WGS sequence"/>
</dbReference>
<feature type="transmembrane region" description="Helical" evidence="1">
    <location>
        <begin position="217"/>
        <end position="240"/>
    </location>
</feature>
<keyword evidence="1" id="KW-0812">Transmembrane</keyword>
<dbReference type="EMBL" id="BLLF01000690">
    <property type="protein sequence ID" value="GFH14137.1"/>
    <property type="molecule type" value="Genomic_DNA"/>
</dbReference>
<dbReference type="InterPro" id="IPR012341">
    <property type="entry name" value="6hp_glycosidase-like_sf"/>
</dbReference>
<evidence type="ECO:0000256" key="1">
    <source>
        <dbReference type="SAM" id="Phobius"/>
    </source>
</evidence>
<sequence>WPLPQASDVLEYDPCAAGTCRIMTVNRTKTVPFFNSTTVLDDMAATKEAKYLGQAELFLKRHKQEEMAADSLQFTRQYYVPDWDNVAWATEVLLANITNSNVYHERLRSLLGTWAYADSLPTAPSQPSQIKARTNLLFNLQDFTDAKTNSTFAIVPDCRPSALYEDFGKMFDPLALLILWLLCLVISLVGMWELSQTVQRNTLTSFALNSPLYGNPYLMIAICWSFYNSIAPYCFLHYCFSAGKTFKFMTKLLPGVSTVVLLGSIILLWMLIPSEFDVQAPLTMSLQTFLPNQVMRDTNMAVMLVSGLAAAPLSLPALLGRG</sequence>
<comment type="caution">
    <text evidence="2">The sequence shown here is derived from an EMBL/GenBank/DDBJ whole genome shotgun (WGS) entry which is preliminary data.</text>
</comment>
<dbReference type="Gene3D" id="1.50.10.10">
    <property type="match status" value="1"/>
</dbReference>
<feature type="transmembrane region" description="Helical" evidence="1">
    <location>
        <begin position="252"/>
        <end position="272"/>
    </location>
</feature>
<evidence type="ECO:0000313" key="3">
    <source>
        <dbReference type="Proteomes" id="UP000485058"/>
    </source>
</evidence>
<name>A0A699YV54_HAELA</name>
<dbReference type="GO" id="GO:0005975">
    <property type="term" value="P:carbohydrate metabolic process"/>
    <property type="evidence" value="ECO:0007669"/>
    <property type="project" value="InterPro"/>
</dbReference>
<feature type="transmembrane region" description="Helical" evidence="1">
    <location>
        <begin position="300"/>
        <end position="319"/>
    </location>
</feature>
<accession>A0A699YV54</accession>
<dbReference type="InterPro" id="IPR008928">
    <property type="entry name" value="6-hairpin_glycosidase_sf"/>
</dbReference>
<feature type="non-terminal residue" evidence="2">
    <location>
        <position position="1"/>
    </location>
</feature>
<reference evidence="2 3" key="1">
    <citation type="submission" date="2020-02" db="EMBL/GenBank/DDBJ databases">
        <title>Draft genome sequence of Haematococcus lacustris strain NIES-144.</title>
        <authorList>
            <person name="Morimoto D."/>
            <person name="Nakagawa S."/>
            <person name="Yoshida T."/>
            <person name="Sawayama S."/>
        </authorList>
    </citation>
    <scope>NUCLEOTIDE SEQUENCE [LARGE SCALE GENOMIC DNA]</scope>
    <source>
        <strain evidence="2 3">NIES-144</strain>
    </source>
</reference>
<dbReference type="SUPFAM" id="SSF48208">
    <property type="entry name" value="Six-hairpin glycosidases"/>
    <property type="match status" value="1"/>
</dbReference>
<evidence type="ECO:0000313" key="2">
    <source>
        <dbReference type="EMBL" id="GFH14137.1"/>
    </source>
</evidence>